<evidence type="ECO:0000313" key="12">
    <source>
        <dbReference type="EMBL" id="CAE6493038.1"/>
    </source>
</evidence>
<dbReference type="GO" id="GO:0050661">
    <property type="term" value="F:NADP binding"/>
    <property type="evidence" value="ECO:0007669"/>
    <property type="project" value="InterPro"/>
</dbReference>
<keyword evidence="8 12" id="KW-0560">Oxidoreductase</keyword>
<evidence type="ECO:0000256" key="2">
    <source>
        <dbReference type="ARBA" id="ARBA00005097"/>
    </source>
</evidence>
<proteinExistence type="inferred from homology"/>
<feature type="domain" description="Semialdehyde dehydrogenase NAD-binding" evidence="11">
    <location>
        <begin position="28"/>
        <end position="161"/>
    </location>
</feature>
<dbReference type="NCBIfam" id="TIGR00978">
    <property type="entry name" value="asd_EA"/>
    <property type="match status" value="1"/>
</dbReference>
<dbReference type="SMART" id="SM00859">
    <property type="entry name" value="Semialdhyde_dh"/>
    <property type="match status" value="1"/>
</dbReference>
<dbReference type="PIRSF" id="PIRSF000148">
    <property type="entry name" value="ASA_dh"/>
    <property type="match status" value="1"/>
</dbReference>
<name>A0A812F162_9ARCH</name>
<evidence type="ECO:0000256" key="1">
    <source>
        <dbReference type="ARBA" id="ARBA00005021"/>
    </source>
</evidence>
<dbReference type="InterPro" id="IPR000534">
    <property type="entry name" value="Semialdehyde_DH_NAD-bd"/>
</dbReference>
<dbReference type="UniPathway" id="UPA00051">
    <property type="reaction ID" value="UER00464"/>
</dbReference>
<dbReference type="SUPFAM" id="SSF51735">
    <property type="entry name" value="NAD(P)-binding Rossmann-fold domains"/>
    <property type="match status" value="1"/>
</dbReference>
<keyword evidence="6" id="KW-0791">Threonine biosynthesis</keyword>
<dbReference type="Gene3D" id="3.40.50.720">
    <property type="entry name" value="NAD(P)-binding Rossmann-like Domain"/>
    <property type="match status" value="1"/>
</dbReference>
<dbReference type="SUPFAM" id="SSF55347">
    <property type="entry name" value="Glyceraldehyde-3-phosphate dehydrogenase-like, C-terminal domain"/>
    <property type="match status" value="1"/>
</dbReference>
<dbReference type="Pfam" id="PF02774">
    <property type="entry name" value="Semialdhyde_dhC"/>
    <property type="match status" value="1"/>
</dbReference>
<sequence length="383" mass="42300">MRSPLGGTRTAEQELLIDRVKIPLVKKRVAILGATGAVGQEFIVSLKDHPWFEVTQLAASERSAGKKYIEAIRDPNSGIVKWQVGGDVPEYVRDMTVVSIDQVNTNELDLVFSAVESDAAREIETKFAKEVPVISTSSAYRYEEDVPILIPGINDDHVDLIETQKKNRNWKGYVLPLPNCTTTGLAITMKPLYENYGAKRVIMTSMQAISGAGRSPGVSALDVTDNLIPYIPKEENKVRIETAKILGKLKDGKIEPADIKVSCTCTRVPVIDGHTESVFVETSKPAKVEDVKHTIEEFSEHVSVQGLPSAPKDYLVVHKDPTRPQPRIDRELNDGMTTSIGRLEEDQIFDSGVKYVLFSHNKKMGSAKGAVLLAEMLYKKGKL</sequence>
<dbReference type="GO" id="GO:0009089">
    <property type="term" value="P:lysine biosynthetic process via diaminopimelate"/>
    <property type="evidence" value="ECO:0007669"/>
    <property type="project" value="UniProtKB-UniPathway"/>
</dbReference>
<keyword evidence="5" id="KW-0028">Amino-acid biosynthesis</keyword>
<dbReference type="UniPathway" id="UPA00034">
    <property type="reaction ID" value="UER00016"/>
</dbReference>
<dbReference type="PANTHER" id="PTHR46718:SF1">
    <property type="entry name" value="ASPARTATE-SEMIALDEHYDE DEHYDROGENASE"/>
    <property type="match status" value="1"/>
</dbReference>
<dbReference type="GO" id="GO:0046983">
    <property type="term" value="F:protein dimerization activity"/>
    <property type="evidence" value="ECO:0007669"/>
    <property type="project" value="InterPro"/>
</dbReference>
<dbReference type="Gene3D" id="3.30.360.10">
    <property type="entry name" value="Dihydrodipicolinate Reductase, domain 2"/>
    <property type="match status" value="1"/>
</dbReference>
<dbReference type="GO" id="GO:0009088">
    <property type="term" value="P:threonine biosynthetic process"/>
    <property type="evidence" value="ECO:0007669"/>
    <property type="project" value="UniProtKB-UniPathway"/>
</dbReference>
<dbReference type="InterPro" id="IPR036291">
    <property type="entry name" value="NAD(P)-bd_dom_sf"/>
</dbReference>
<dbReference type="GO" id="GO:0004073">
    <property type="term" value="F:aspartate-semialdehyde dehydrogenase activity"/>
    <property type="evidence" value="ECO:0007669"/>
    <property type="project" value="UniProtKB-EC"/>
</dbReference>
<dbReference type="UniPathway" id="UPA00050">
    <property type="reaction ID" value="UER00463"/>
</dbReference>
<evidence type="ECO:0000259" key="11">
    <source>
        <dbReference type="SMART" id="SM00859"/>
    </source>
</evidence>
<dbReference type="CDD" id="cd18130">
    <property type="entry name" value="ASADH_C_arch_fung_like"/>
    <property type="match status" value="1"/>
</dbReference>
<feature type="active site" description="Proton acceptor" evidence="10">
    <location>
        <position position="274"/>
    </location>
</feature>
<comment type="caution">
    <text evidence="12">The sequence shown here is derived from an EMBL/GenBank/DDBJ whole genome shotgun (WGS) entry which is preliminary data.</text>
</comment>
<evidence type="ECO:0000256" key="7">
    <source>
        <dbReference type="ARBA" id="ARBA00022857"/>
    </source>
</evidence>
<keyword evidence="7" id="KW-0521">NADP</keyword>
<dbReference type="PROSITE" id="PS01103">
    <property type="entry name" value="ASD"/>
    <property type="match status" value="1"/>
</dbReference>
<dbReference type="InterPro" id="IPR000319">
    <property type="entry name" value="Asp-semialdehyde_DH_CS"/>
</dbReference>
<keyword evidence="9" id="KW-0486">Methionine biosynthesis</keyword>
<evidence type="ECO:0000256" key="4">
    <source>
        <dbReference type="ARBA" id="ARBA00013120"/>
    </source>
</evidence>
<dbReference type="InterPro" id="IPR012280">
    <property type="entry name" value="Semialdhyde_DH_dimer_dom"/>
</dbReference>
<dbReference type="Proteomes" id="UP000655759">
    <property type="component" value="Unassembled WGS sequence"/>
</dbReference>
<gene>
    <name evidence="12" type="primary">asd</name>
    <name evidence="12" type="ORF">NUZ5A_50108</name>
</gene>
<dbReference type="GO" id="GO:0051287">
    <property type="term" value="F:NAD binding"/>
    <property type="evidence" value="ECO:0007669"/>
    <property type="project" value="InterPro"/>
</dbReference>
<evidence type="ECO:0000256" key="3">
    <source>
        <dbReference type="ARBA" id="ARBA00010584"/>
    </source>
</evidence>
<evidence type="ECO:0000256" key="10">
    <source>
        <dbReference type="PIRSR" id="PIRSR000148-1"/>
    </source>
</evidence>
<reference evidence="12" key="1">
    <citation type="submission" date="2021-02" db="EMBL/GenBank/DDBJ databases">
        <authorList>
            <person name="Han P."/>
        </authorList>
    </citation>
    <scope>NUCLEOTIDE SEQUENCE</scope>
    <source>
        <strain evidence="12">Candidatus Nitrosotenuis uzonensis 5A</strain>
    </source>
</reference>
<evidence type="ECO:0000256" key="6">
    <source>
        <dbReference type="ARBA" id="ARBA00022697"/>
    </source>
</evidence>
<accession>A0A812F162</accession>
<evidence type="ECO:0000256" key="8">
    <source>
        <dbReference type="ARBA" id="ARBA00023002"/>
    </source>
</evidence>
<comment type="pathway">
    <text evidence="1">Amino-acid biosynthesis; L-methionine biosynthesis via de novo pathway; L-homoserine from L-aspartate: step 2/3.</text>
</comment>
<organism evidence="12 13">
    <name type="scientific">Candidatus Nitrosotenuis uzonensis</name>
    <dbReference type="NCBI Taxonomy" id="1407055"/>
    <lineage>
        <taxon>Archaea</taxon>
        <taxon>Nitrososphaerota</taxon>
        <taxon>Candidatus Nitrosotenuis</taxon>
    </lineage>
</organism>
<dbReference type="EC" id="1.2.1.11" evidence="4"/>
<evidence type="ECO:0000256" key="5">
    <source>
        <dbReference type="ARBA" id="ARBA00022605"/>
    </source>
</evidence>
<dbReference type="GO" id="GO:0009086">
    <property type="term" value="P:methionine biosynthetic process"/>
    <property type="evidence" value="ECO:0007669"/>
    <property type="project" value="UniProtKB-KW"/>
</dbReference>
<dbReference type="NCBIfam" id="NF006416">
    <property type="entry name" value="PRK08664.1"/>
    <property type="match status" value="1"/>
</dbReference>
<dbReference type="PANTHER" id="PTHR46718">
    <property type="entry name" value="ASPARTATE-SEMIALDEHYDE DEHYDROGENASE"/>
    <property type="match status" value="1"/>
</dbReference>
<comment type="pathway">
    <text evidence="2">Amino-acid biosynthesis; L-threonine biosynthesis; L-threonine from L-aspartate: step 2/5.</text>
</comment>
<dbReference type="AlphaFoldDB" id="A0A812F162"/>
<feature type="active site" description="Acyl-thioester intermediate" evidence="10">
    <location>
        <position position="180"/>
    </location>
</feature>
<comment type="similarity">
    <text evidence="3">Belongs to the aspartate-semialdehyde dehydrogenase family.</text>
</comment>
<evidence type="ECO:0000256" key="9">
    <source>
        <dbReference type="ARBA" id="ARBA00023167"/>
    </source>
</evidence>
<evidence type="ECO:0000313" key="13">
    <source>
        <dbReference type="Proteomes" id="UP000655759"/>
    </source>
</evidence>
<dbReference type="InterPro" id="IPR005676">
    <property type="entry name" value="Asp_semi-ald_DH_pep-lack"/>
</dbReference>
<dbReference type="CDD" id="cd02315">
    <property type="entry name" value="ScASADH_like_N"/>
    <property type="match status" value="1"/>
</dbReference>
<dbReference type="Pfam" id="PF01118">
    <property type="entry name" value="Semialdhyde_dh"/>
    <property type="match status" value="1"/>
</dbReference>
<dbReference type="InterPro" id="IPR051823">
    <property type="entry name" value="ASADH-related"/>
</dbReference>
<dbReference type="EMBL" id="CAJNAQ010000005">
    <property type="protein sequence ID" value="CAE6493038.1"/>
    <property type="molecule type" value="Genomic_DNA"/>
</dbReference>
<protein>
    <recommendedName>
        <fullName evidence="4">aspartate-semialdehyde dehydrogenase</fullName>
        <ecNumber evidence="4">1.2.1.11</ecNumber>
    </recommendedName>
</protein>